<dbReference type="EMBL" id="CAXLJM020000064">
    <property type="protein sequence ID" value="CAL8120864.1"/>
    <property type="molecule type" value="Genomic_DNA"/>
</dbReference>
<sequence length="85" mass="9704">MLPSLHLYPIRNWNDQKTQAPAVDISIADLIQRLQGCYQLTTMGKLGAALDKFRSLLLNIPLLVVKGLQMELFRKDLPKDKIEDQ</sequence>
<gene>
    <name evidence="2" type="ORF">ODALV1_LOCUS19114</name>
</gene>
<dbReference type="Proteomes" id="UP001642540">
    <property type="component" value="Unassembled WGS sequence"/>
</dbReference>
<evidence type="ECO:0000313" key="2">
    <source>
        <dbReference type="EMBL" id="CAL8120864.1"/>
    </source>
</evidence>
<feature type="domain" description="Coatomer alpha subunit C-terminal" evidence="1">
    <location>
        <begin position="2"/>
        <end position="66"/>
    </location>
</feature>
<reference evidence="2 3" key="1">
    <citation type="submission" date="2024-08" db="EMBL/GenBank/DDBJ databases">
        <authorList>
            <person name="Cucini C."/>
            <person name="Frati F."/>
        </authorList>
    </citation>
    <scope>NUCLEOTIDE SEQUENCE [LARGE SCALE GENOMIC DNA]</scope>
</reference>
<comment type="caution">
    <text evidence="2">The sequence shown here is derived from an EMBL/GenBank/DDBJ whole genome shotgun (WGS) entry which is preliminary data.</text>
</comment>
<proteinExistence type="predicted"/>
<evidence type="ECO:0000259" key="1">
    <source>
        <dbReference type="Pfam" id="PF06957"/>
    </source>
</evidence>
<evidence type="ECO:0000313" key="3">
    <source>
        <dbReference type="Proteomes" id="UP001642540"/>
    </source>
</evidence>
<name>A0ABP1RAN1_9HEXA</name>
<keyword evidence="3" id="KW-1185">Reference proteome</keyword>
<dbReference type="Pfam" id="PF06957">
    <property type="entry name" value="COPI_C"/>
    <property type="match status" value="1"/>
</dbReference>
<dbReference type="InterPro" id="IPR010714">
    <property type="entry name" value="Coatomer_asu_C"/>
</dbReference>
<accession>A0ABP1RAN1</accession>
<organism evidence="2 3">
    <name type="scientific">Orchesella dallaii</name>
    <dbReference type="NCBI Taxonomy" id="48710"/>
    <lineage>
        <taxon>Eukaryota</taxon>
        <taxon>Metazoa</taxon>
        <taxon>Ecdysozoa</taxon>
        <taxon>Arthropoda</taxon>
        <taxon>Hexapoda</taxon>
        <taxon>Collembola</taxon>
        <taxon>Entomobryomorpha</taxon>
        <taxon>Entomobryoidea</taxon>
        <taxon>Orchesellidae</taxon>
        <taxon>Orchesellinae</taxon>
        <taxon>Orchesella</taxon>
    </lineage>
</organism>
<protein>
    <recommendedName>
        <fullName evidence="1">Coatomer alpha subunit C-terminal domain-containing protein</fullName>
    </recommendedName>
</protein>